<gene>
    <name evidence="5" type="primary">ecsA_1</name>
    <name evidence="6" type="synonym">ecsA_3</name>
    <name evidence="5" type="ORF">NCTC10112_00299</name>
    <name evidence="6" type="ORF">NCTC10112_00691</name>
</gene>
<dbReference type="InterPro" id="IPR003439">
    <property type="entry name" value="ABC_transporter-like_ATP-bd"/>
</dbReference>
<dbReference type="EMBL" id="LR214940">
    <property type="protein sequence ID" value="VEU55569.1"/>
    <property type="molecule type" value="Genomic_DNA"/>
</dbReference>
<evidence type="ECO:0000256" key="1">
    <source>
        <dbReference type="ARBA" id="ARBA00022448"/>
    </source>
</evidence>
<dbReference type="Gene3D" id="3.40.50.300">
    <property type="entry name" value="P-loop containing nucleotide triphosphate hydrolases"/>
    <property type="match status" value="1"/>
</dbReference>
<evidence type="ECO:0000256" key="2">
    <source>
        <dbReference type="ARBA" id="ARBA00022741"/>
    </source>
</evidence>
<organism evidence="5 7">
    <name type="scientific">Metamycoplasma orale</name>
    <name type="common">Mycoplasma orale</name>
    <dbReference type="NCBI Taxonomy" id="2121"/>
    <lineage>
        <taxon>Bacteria</taxon>
        <taxon>Bacillati</taxon>
        <taxon>Mycoplasmatota</taxon>
        <taxon>Mycoplasmoidales</taxon>
        <taxon>Metamycoplasmataceae</taxon>
        <taxon>Metamycoplasma</taxon>
    </lineage>
</organism>
<dbReference type="SUPFAM" id="SSF52540">
    <property type="entry name" value="P-loop containing nucleoside triphosphate hydrolases"/>
    <property type="match status" value="1"/>
</dbReference>
<dbReference type="AlphaFoldDB" id="A0A448ZWD8"/>
<keyword evidence="3 5" id="KW-0067">ATP-binding</keyword>
<dbReference type="Proteomes" id="UP000290482">
    <property type="component" value="Chromosome"/>
</dbReference>
<dbReference type="PROSITE" id="PS00211">
    <property type="entry name" value="ABC_TRANSPORTER_1"/>
    <property type="match status" value="1"/>
</dbReference>
<protein>
    <submittedName>
        <fullName evidence="5">ABC transporter, ATP-binding protein</fullName>
    </submittedName>
</protein>
<dbReference type="InterPro" id="IPR003593">
    <property type="entry name" value="AAA+_ATPase"/>
</dbReference>
<dbReference type="Pfam" id="PF00005">
    <property type="entry name" value="ABC_tran"/>
    <property type="match status" value="1"/>
</dbReference>
<evidence type="ECO:0000256" key="3">
    <source>
        <dbReference type="ARBA" id="ARBA00022840"/>
    </source>
</evidence>
<keyword evidence="2" id="KW-0547">Nucleotide-binding</keyword>
<dbReference type="KEGG" id="mob:NCTC10112_00691"/>
<feature type="domain" description="ABC transporter" evidence="4">
    <location>
        <begin position="15"/>
        <end position="245"/>
    </location>
</feature>
<dbReference type="GO" id="GO:0016887">
    <property type="term" value="F:ATP hydrolysis activity"/>
    <property type="evidence" value="ECO:0007669"/>
    <property type="project" value="InterPro"/>
</dbReference>
<dbReference type="GO" id="GO:0005524">
    <property type="term" value="F:ATP binding"/>
    <property type="evidence" value="ECO:0007669"/>
    <property type="project" value="UniProtKB-KW"/>
</dbReference>
<evidence type="ECO:0000313" key="6">
    <source>
        <dbReference type="EMBL" id="VEU56706.1"/>
    </source>
</evidence>
<dbReference type="PANTHER" id="PTHR42939:SF1">
    <property type="entry name" value="ABC TRANSPORTER ATP-BINDING PROTEIN ALBC-RELATED"/>
    <property type="match status" value="1"/>
</dbReference>
<dbReference type="CDD" id="cd03230">
    <property type="entry name" value="ABC_DR_subfamily_A"/>
    <property type="match status" value="1"/>
</dbReference>
<dbReference type="InterPro" id="IPR051782">
    <property type="entry name" value="ABC_Transporter_VariousFunc"/>
</dbReference>
<proteinExistence type="predicted"/>
<dbReference type="KEGG" id="mob:NCTC10112_00299"/>
<keyword evidence="7" id="KW-1185">Reference proteome</keyword>
<name>A0A448ZWD8_METOS</name>
<reference evidence="5 7" key="1">
    <citation type="submission" date="2019-01" db="EMBL/GenBank/DDBJ databases">
        <authorList>
            <consortium name="Pathogen Informatics"/>
        </authorList>
    </citation>
    <scope>NUCLEOTIDE SEQUENCE [LARGE SCALE GENOMIC DNA]</scope>
    <source>
        <strain evidence="5 7">NCTC10112</strain>
        <plasmid evidence="7">3</plasmid>
    </source>
</reference>
<dbReference type="Proteomes" id="UP000290482">
    <property type="component" value="Plasmid 3"/>
</dbReference>
<keyword evidence="1" id="KW-0813">Transport</keyword>
<geneLocation type="plasmid" evidence="6">
    <name>3</name>
</geneLocation>
<keyword evidence="6" id="KW-0614">Plasmid</keyword>
<dbReference type="PANTHER" id="PTHR42939">
    <property type="entry name" value="ABC TRANSPORTER ATP-BINDING PROTEIN ALBC-RELATED"/>
    <property type="match status" value="1"/>
</dbReference>
<dbReference type="OrthoDB" id="9775135at2"/>
<dbReference type="RefSeq" id="WP_022936258.1">
    <property type="nucleotide sequence ID" value="NZ_LR214940.1"/>
</dbReference>
<accession>A0A448ZWD8</accession>
<dbReference type="SMART" id="SM00382">
    <property type="entry name" value="AAA"/>
    <property type="match status" value="1"/>
</dbReference>
<evidence type="ECO:0000259" key="4">
    <source>
        <dbReference type="PROSITE" id="PS50893"/>
    </source>
</evidence>
<evidence type="ECO:0000313" key="7">
    <source>
        <dbReference type="Proteomes" id="UP000290482"/>
    </source>
</evidence>
<dbReference type="InterPro" id="IPR017871">
    <property type="entry name" value="ABC_transporter-like_CS"/>
</dbReference>
<evidence type="ECO:0000313" key="5">
    <source>
        <dbReference type="EMBL" id="VEU55569.1"/>
    </source>
</evidence>
<dbReference type="PROSITE" id="PS50893">
    <property type="entry name" value="ABC_TRANSPORTER_2"/>
    <property type="match status" value="1"/>
</dbReference>
<dbReference type="InterPro" id="IPR027417">
    <property type="entry name" value="P-loop_NTPase"/>
</dbReference>
<sequence>MENQNNNFEKTNIALKFEKLSKNFNNNKILKNLNFEVKKGEFHGFIGSNGAGKTTTFRCLLGFYPDFTGNILINGISNRDVKQSRKFIGYIPEIATFPKKINVIEYLELMARFSNIPEKNAKEIVQKWLDYFEISDELRTKNGNNLSSGQKKKILLIQALISEPEILILDEPAANLDPIARKNLFDTLKKLNNEGKTIFISSHILAELEQYVDSITIIEKGTIITSDALSKLKEKQDFNYLLTTNNNSEALKILKENFKTTNFKEQNNILYINCEANEWNQILNLIIKNNLEIIKAEQFKQKLDDIYFKNISNN</sequence>
<dbReference type="EMBL" id="LR214942">
    <property type="protein sequence ID" value="VEU56706.1"/>
    <property type="molecule type" value="Genomic_DNA"/>
</dbReference>